<proteinExistence type="predicted"/>
<evidence type="ECO:0000313" key="2">
    <source>
        <dbReference type="Proteomes" id="UP001433508"/>
    </source>
</evidence>
<name>A0ACC3T4P8_LIPKO</name>
<evidence type="ECO:0000313" key="1">
    <source>
        <dbReference type="EMBL" id="KAK9238616.1"/>
    </source>
</evidence>
<reference evidence="2" key="1">
    <citation type="journal article" date="2024" name="Front. Bioeng. Biotechnol.">
        <title>Genome-scale model development and genomic sequencing of the oleaginous clade Lipomyces.</title>
        <authorList>
            <person name="Czajka J.J."/>
            <person name="Han Y."/>
            <person name="Kim J."/>
            <person name="Mondo S.J."/>
            <person name="Hofstad B.A."/>
            <person name="Robles A."/>
            <person name="Haridas S."/>
            <person name="Riley R."/>
            <person name="LaButti K."/>
            <person name="Pangilinan J."/>
            <person name="Andreopoulos W."/>
            <person name="Lipzen A."/>
            <person name="Yan J."/>
            <person name="Wang M."/>
            <person name="Ng V."/>
            <person name="Grigoriev I.V."/>
            <person name="Spatafora J.W."/>
            <person name="Magnuson J.K."/>
            <person name="Baker S.E."/>
            <person name="Pomraning K.R."/>
        </authorList>
    </citation>
    <scope>NUCLEOTIDE SEQUENCE [LARGE SCALE GENOMIC DNA]</scope>
    <source>
        <strain evidence="2">CBS 7786</strain>
    </source>
</reference>
<comment type="caution">
    <text evidence="1">The sequence shown here is derived from an EMBL/GenBank/DDBJ whole genome shotgun (WGS) entry which is preliminary data.</text>
</comment>
<sequence length="589" mass="65338">MPGVQSQPREGFTSINRLTHSSSSSSVPPPPAVSPSLSATRSPIVPAPPSAVSRETSSNSTTELTSPTLSSAGLTPVQQQSQQQQESDVSSSKQPTLDDVSDSEVDAPTPAVTTSPSKISAQMSMLQQQQTPGGGPMPRRSHLKSRNGCLICKKRKIKCDEMRPQCRNCVKHNVVCSYASHAMASPVMQQTSPIIPHAAVPRASAMPLGISVPVPGVLPGLATRYFDGVTPDSSVAAALSARSSATTFSTPPTFDVGERNNANGTAPNLTALPSPHTILGQSPGNEIATQQLALLTNYILNTSKSLSNNYNPRSVYMWTHEVPSMACEFDFMMYSILALSATHLHYLRKDFSYENIAVYYRHRAIESFRRGIVTDDIEKTPTMLEALIIAGALVSVDAFAYIEASEYANNRAVTIDRWLPLLLGIKAVVIESDNMNEGHSSLHWNPHIHFLPVGERSLLYLSNLIDKRATELNQRELTYLCERPVRVLEQLITFNDTEFVELGAGLTRYIMTWPFVCSDEFIQKLKNHELVPLAIYVHYLAVMSFTKVWWQELRVKNDVRMICKILGRDWEPWLEWPKAYFDFDLWEDD</sequence>
<keyword evidence="2" id="KW-1185">Reference proteome</keyword>
<organism evidence="1 2">
    <name type="scientific">Lipomyces kononenkoae</name>
    <name type="common">Yeast</name>
    <dbReference type="NCBI Taxonomy" id="34357"/>
    <lineage>
        <taxon>Eukaryota</taxon>
        <taxon>Fungi</taxon>
        <taxon>Dikarya</taxon>
        <taxon>Ascomycota</taxon>
        <taxon>Saccharomycotina</taxon>
        <taxon>Lipomycetes</taxon>
        <taxon>Lipomycetales</taxon>
        <taxon>Lipomycetaceae</taxon>
        <taxon>Lipomyces</taxon>
    </lineage>
</organism>
<accession>A0ACC3T4P8</accession>
<gene>
    <name evidence="1" type="ORF">V1525DRAFT_374505</name>
</gene>
<protein>
    <submittedName>
        <fullName evidence="1">Uncharacterized protein</fullName>
    </submittedName>
</protein>
<dbReference type="EMBL" id="MU971354">
    <property type="protein sequence ID" value="KAK9238616.1"/>
    <property type="molecule type" value="Genomic_DNA"/>
</dbReference>
<dbReference type="Proteomes" id="UP001433508">
    <property type="component" value="Unassembled WGS sequence"/>
</dbReference>